<dbReference type="SUPFAM" id="SSF54534">
    <property type="entry name" value="FKBP-like"/>
    <property type="match status" value="1"/>
</dbReference>
<protein>
    <submittedName>
        <fullName evidence="2">Nucleoside diphosphate kinase regulator</fullName>
    </submittedName>
</protein>
<accession>A0A2U2J400</accession>
<dbReference type="Gene3D" id="3.10.50.30">
    <property type="entry name" value="Transcription elongation factor, GreA/GreB, C-terminal domain"/>
    <property type="match status" value="1"/>
</dbReference>
<evidence type="ECO:0000313" key="3">
    <source>
        <dbReference type="Proteomes" id="UP000245916"/>
    </source>
</evidence>
<feature type="domain" description="Transcription elongation factor GreA/GreB C-terminal" evidence="1">
    <location>
        <begin position="59"/>
        <end position="134"/>
    </location>
</feature>
<dbReference type="InterPro" id="IPR001437">
    <property type="entry name" value="Tscrpt_elong_fac_GreA/B_C"/>
</dbReference>
<dbReference type="Pfam" id="PF01272">
    <property type="entry name" value="GreA_GreB"/>
    <property type="match status" value="1"/>
</dbReference>
<keyword evidence="3" id="KW-1185">Reference proteome</keyword>
<dbReference type="GO" id="GO:0070063">
    <property type="term" value="F:RNA polymerase binding"/>
    <property type="evidence" value="ECO:0007669"/>
    <property type="project" value="InterPro"/>
</dbReference>
<dbReference type="GO" id="GO:0032784">
    <property type="term" value="P:regulation of DNA-templated transcription elongation"/>
    <property type="evidence" value="ECO:0007669"/>
    <property type="project" value="InterPro"/>
</dbReference>
<name>A0A2U2J400_9SPHN</name>
<dbReference type="EMBL" id="QFFF01000001">
    <property type="protein sequence ID" value="PWG03048.1"/>
    <property type="molecule type" value="Genomic_DNA"/>
</dbReference>
<evidence type="ECO:0000313" key="2">
    <source>
        <dbReference type="EMBL" id="PWG03048.1"/>
    </source>
</evidence>
<gene>
    <name evidence="2" type="ORF">DF286_09335</name>
</gene>
<keyword evidence="2" id="KW-0808">Transferase</keyword>
<dbReference type="GO" id="GO:0016301">
    <property type="term" value="F:kinase activity"/>
    <property type="evidence" value="ECO:0007669"/>
    <property type="project" value="UniProtKB-KW"/>
</dbReference>
<dbReference type="OrthoDB" id="192847at2"/>
<dbReference type="NCBIfam" id="NF004396">
    <property type="entry name" value="PRK05753.1"/>
    <property type="match status" value="1"/>
</dbReference>
<dbReference type="InterPro" id="IPR023459">
    <property type="entry name" value="Tscrpt_elong_fac_GreA/B_fam"/>
</dbReference>
<dbReference type="PANTHER" id="PTHR30437:SF5">
    <property type="entry name" value="REGULATOR OF NUCLEOSIDE DIPHOSPHATE KINASE"/>
    <property type="match status" value="1"/>
</dbReference>
<dbReference type="GO" id="GO:0003677">
    <property type="term" value="F:DNA binding"/>
    <property type="evidence" value="ECO:0007669"/>
    <property type="project" value="InterPro"/>
</dbReference>
<proteinExistence type="predicted"/>
<sequence>MQQTAASASSERPPIHLIDADYDLIAGLALSIERRSPELSKMLLDEIDRAEIYARDELPDDVVTIGSEVEFVETATGATRRVRLVLPAEADIENDRVSILTPIGAGLIGLRKGQSIDWPCPSGRPRVLQILNVTRPVAP</sequence>
<comment type="caution">
    <text evidence="2">The sequence shown here is derived from an EMBL/GenBank/DDBJ whole genome shotgun (WGS) entry which is preliminary data.</text>
</comment>
<dbReference type="RefSeq" id="WP_109271186.1">
    <property type="nucleotide sequence ID" value="NZ_QFFF01000001.1"/>
</dbReference>
<evidence type="ECO:0000259" key="1">
    <source>
        <dbReference type="Pfam" id="PF01272"/>
    </source>
</evidence>
<dbReference type="InterPro" id="IPR036953">
    <property type="entry name" value="GreA/GreB_C_sf"/>
</dbReference>
<reference evidence="2 3" key="1">
    <citation type="submission" date="2018-05" db="EMBL/GenBank/DDBJ databases">
        <title>Genome of Sphingosinicella humi QZX222.</title>
        <authorList>
            <person name="Qiao Z."/>
            <person name="Wang G."/>
        </authorList>
    </citation>
    <scope>NUCLEOTIDE SEQUENCE [LARGE SCALE GENOMIC DNA]</scope>
    <source>
        <strain evidence="2 3">QZX222</strain>
    </source>
</reference>
<dbReference type="AlphaFoldDB" id="A0A2U2J400"/>
<keyword evidence="2" id="KW-0418">Kinase</keyword>
<dbReference type="GO" id="GO:0006354">
    <property type="term" value="P:DNA-templated transcription elongation"/>
    <property type="evidence" value="ECO:0007669"/>
    <property type="project" value="TreeGrafter"/>
</dbReference>
<organism evidence="2 3">
    <name type="scientific">Allosphingosinicella humi</name>
    <dbReference type="NCBI Taxonomy" id="2068657"/>
    <lineage>
        <taxon>Bacteria</taxon>
        <taxon>Pseudomonadati</taxon>
        <taxon>Pseudomonadota</taxon>
        <taxon>Alphaproteobacteria</taxon>
        <taxon>Sphingomonadales</taxon>
        <taxon>Sphingomonadaceae</taxon>
        <taxon>Allosphingosinicella</taxon>
    </lineage>
</organism>
<dbReference type="Proteomes" id="UP000245916">
    <property type="component" value="Unassembled WGS sequence"/>
</dbReference>
<dbReference type="PANTHER" id="PTHR30437">
    <property type="entry name" value="TRANSCRIPTION ELONGATION FACTOR GREA"/>
    <property type="match status" value="1"/>
</dbReference>